<dbReference type="SUPFAM" id="SSF46785">
    <property type="entry name" value="Winged helix' DNA-binding domain"/>
    <property type="match status" value="2"/>
</dbReference>
<evidence type="ECO:0000256" key="1">
    <source>
        <dbReference type="SAM" id="MobiDB-lite"/>
    </source>
</evidence>
<dbReference type="Gene3D" id="1.10.10.10">
    <property type="entry name" value="Winged helix-like DNA-binding domain superfamily/Winged helix DNA-binding domain"/>
    <property type="match status" value="2"/>
</dbReference>
<dbReference type="Proteomes" id="UP000264702">
    <property type="component" value="Unassembled WGS sequence"/>
</dbReference>
<gene>
    <name evidence="2" type="ORF">D0Y96_08380</name>
</gene>
<proteinExistence type="predicted"/>
<reference evidence="2 3" key="1">
    <citation type="submission" date="2018-08" db="EMBL/GenBank/DDBJ databases">
        <title>Acidipila sp. 4G-K13, an acidobacterium isolated from forest soil.</title>
        <authorList>
            <person name="Gao Z.-H."/>
            <person name="Qiu L.-H."/>
        </authorList>
    </citation>
    <scope>NUCLEOTIDE SEQUENCE [LARGE SCALE GENOMIC DNA]</scope>
    <source>
        <strain evidence="2 3">4G-K13</strain>
    </source>
</reference>
<dbReference type="InterPro" id="IPR036388">
    <property type="entry name" value="WH-like_DNA-bd_sf"/>
</dbReference>
<accession>A0A372IP88</accession>
<dbReference type="RefSeq" id="WP_117298928.1">
    <property type="nucleotide sequence ID" value="NZ_QVQT02000003.1"/>
</dbReference>
<comment type="caution">
    <text evidence="2">The sequence shown here is derived from an EMBL/GenBank/DDBJ whole genome shotgun (WGS) entry which is preliminary data.</text>
</comment>
<evidence type="ECO:0000313" key="2">
    <source>
        <dbReference type="EMBL" id="RFU16757.1"/>
    </source>
</evidence>
<organism evidence="2 3">
    <name type="scientific">Paracidobacterium acidisoli</name>
    <dbReference type="NCBI Taxonomy" id="2303751"/>
    <lineage>
        <taxon>Bacteria</taxon>
        <taxon>Pseudomonadati</taxon>
        <taxon>Acidobacteriota</taxon>
        <taxon>Terriglobia</taxon>
        <taxon>Terriglobales</taxon>
        <taxon>Acidobacteriaceae</taxon>
        <taxon>Paracidobacterium</taxon>
    </lineage>
</organism>
<name>A0A372IP88_9BACT</name>
<feature type="compositionally biased region" description="Basic and acidic residues" evidence="1">
    <location>
        <begin position="189"/>
        <end position="198"/>
    </location>
</feature>
<dbReference type="AlphaFoldDB" id="A0A372IP88"/>
<dbReference type="OrthoDB" id="3803910at2"/>
<dbReference type="EMBL" id="QVQT01000003">
    <property type="protein sequence ID" value="RFU16757.1"/>
    <property type="molecule type" value="Genomic_DNA"/>
</dbReference>
<dbReference type="InterPro" id="IPR036390">
    <property type="entry name" value="WH_DNA-bd_sf"/>
</dbReference>
<sequence length="380" mass="42401">MNGRLPLPALLSHTLVAFTIEFDNEFERRVPHRTTNHGSVPGAPWLVSRVMWSRFLQFLPEEGISVADLQQRLGIGSKDLQIWLTRLGKWWGYITVKPDAAASTKRFRPTAIVRLTPGGLRAIAVWRHLDGTIETRWHERFGQDSVERLRELLRTLTGRMDRSLPDSLPILGYGLFSREPDRSLQPAPDGHETRHGTMHEPSLPVVLSKALQAFAIEFEHESEVSLAVASNALRLFGELPEGKAGLRARDLPGLAGVSKEASTMSLSFLKKHGYLTDKPQSPGSRTKHLALTSKGQRGHEACHQRIRLIEASWQERFGSDLLLPLCDALEHLVGEPVRQHSLLFRSLESFPGGWRASLPPSEALPHFPAVLHRGGFPDGS</sequence>
<protein>
    <recommendedName>
        <fullName evidence="4">MarR family transcriptional regulator</fullName>
    </recommendedName>
</protein>
<evidence type="ECO:0000313" key="3">
    <source>
        <dbReference type="Proteomes" id="UP000264702"/>
    </source>
</evidence>
<evidence type="ECO:0008006" key="4">
    <source>
        <dbReference type="Google" id="ProtNLM"/>
    </source>
</evidence>
<feature type="region of interest" description="Disordered" evidence="1">
    <location>
        <begin position="179"/>
        <end position="198"/>
    </location>
</feature>
<keyword evidence="3" id="KW-1185">Reference proteome</keyword>